<dbReference type="EMBL" id="AP025314">
    <property type="protein sequence ID" value="BDD09162.1"/>
    <property type="molecule type" value="Genomic_DNA"/>
</dbReference>
<dbReference type="InterPro" id="IPR013783">
    <property type="entry name" value="Ig-like_fold"/>
</dbReference>
<gene>
    <name evidence="2" type="ORF">FUAX_15940</name>
</gene>
<dbReference type="AlphaFoldDB" id="A0AAU9CMM9"/>
<dbReference type="Proteomes" id="UP001348817">
    <property type="component" value="Chromosome"/>
</dbReference>
<dbReference type="Pfam" id="PF17116">
    <property type="entry name" value="T9SS_plug_1st"/>
    <property type="match status" value="1"/>
</dbReference>
<dbReference type="Gene3D" id="2.60.40.10">
    <property type="entry name" value="Immunoglobulins"/>
    <property type="match status" value="1"/>
</dbReference>
<protein>
    <submittedName>
        <fullName evidence="2">DUF5103 domain-containing protein</fullName>
    </submittedName>
</protein>
<dbReference type="KEGG" id="fax:FUAX_15940"/>
<keyword evidence="3" id="KW-1185">Reference proteome</keyword>
<organism evidence="2 3">
    <name type="scientific">Fulvitalea axinellae</name>
    <dbReference type="NCBI Taxonomy" id="1182444"/>
    <lineage>
        <taxon>Bacteria</taxon>
        <taxon>Pseudomonadati</taxon>
        <taxon>Bacteroidota</taxon>
        <taxon>Cytophagia</taxon>
        <taxon>Cytophagales</taxon>
        <taxon>Persicobacteraceae</taxon>
        <taxon>Fulvitalea</taxon>
    </lineage>
</organism>
<evidence type="ECO:0000313" key="2">
    <source>
        <dbReference type="EMBL" id="BDD09162.1"/>
    </source>
</evidence>
<sequence length="426" mass="49284">MRIFAFLIYLTLFAGLGQLRAQNPENLSRSFSENIRTPRLYPVFNDQPNPMAPPVIRLGGQETLRLDFDDLGDEEYVDYRVKITHCDAIWKKSDLFPRNYLRDYNDFMVEEYEFSANTETEYTRYTFDLPPVTRSGNYLVTVFDEDNKAVLQERFMVYEPMVNVQTDFMDANMVSNRRKRHRLVTQISHQALEIRDPNNNIFVVLRQNRSWATAKYGLTPTRVNESARTVLYDPFNESNEFGAGSEYRFVDLRAVTFLGQNVLSMEKRTTGYHAVVAFDKPRGHESYSQIDDLNGLFAIGSNDTKQGLVDPDYITATFSLITPKLAKGKKIYLAGMFSDNAPDSRFLMKYDTGLGGYTASAKLKQGFYNYRYLVVDAQGKINNSVEGDHFEAENEYETFVYLRDVQQRADRLIGYKRTNFSRIPSR</sequence>
<evidence type="ECO:0000259" key="1">
    <source>
        <dbReference type="Pfam" id="PF17116"/>
    </source>
</evidence>
<dbReference type="InterPro" id="IPR031345">
    <property type="entry name" value="T9SS_Plug_N"/>
</dbReference>
<evidence type="ECO:0000313" key="3">
    <source>
        <dbReference type="Proteomes" id="UP001348817"/>
    </source>
</evidence>
<feature type="domain" description="Type 9 secretion system plug protein N-terminal" evidence="1">
    <location>
        <begin position="36"/>
        <end position="159"/>
    </location>
</feature>
<name>A0AAU9CMM9_9BACT</name>
<dbReference type="RefSeq" id="WP_338394377.1">
    <property type="nucleotide sequence ID" value="NZ_AP025314.1"/>
</dbReference>
<accession>A0AAU9CMM9</accession>
<proteinExistence type="predicted"/>
<reference evidence="2 3" key="1">
    <citation type="submission" date="2021-12" db="EMBL/GenBank/DDBJ databases">
        <title>Genome sequencing of bacteria with rrn-lacking chromosome and rrn-plasmid.</title>
        <authorList>
            <person name="Anda M."/>
            <person name="Iwasaki W."/>
        </authorList>
    </citation>
    <scope>NUCLEOTIDE SEQUENCE [LARGE SCALE GENOMIC DNA]</scope>
    <source>
        <strain evidence="2 3">DSM 100852</strain>
    </source>
</reference>